<sequence length="551" mass="60001">MRASEHAMGGGSKAAHRYVTGKTAKTSGSSQPLPFDCCALTLNRYDEPMASPSGVIYSGPDIVPYLMKNKACPVLGTPLRSRDLIKLNMIKDDNKDWTCPVLGKRFTNSTKVVMVVNPKDPTSANVFSFESVSELNFKAKNFYELIDGFKFSKKDVIVLQDPGDEEVCKRRDISRFKGANEVKKASSIQQSVSMQRVMAEVKKKREENGGPPPTSVPLVDSTATTSTAATVFSSRPPILTSDLFGIGTMTNNAAASALTSTATASTTSSAARNASQFEVEDAACAWLKSRKGKKSFGLLRTSLGDIHIEMDSDIAPKTVMNAIYHANSGYYDGCIFHRVIAGFMSQTGDPTGTGKGGNNIWNSEGLEDEFDERLKHDKYTVSMANAGPGTGKSQFFITSKECHHLDKKHTVFGRVVKGQDVVDTINSTKTKKDKPLVPVTIQAFTIHVDRVTEAIDNLYNKAEERKREEREKERRMQRVKEEAAERKRELEEGGADGEGYVVGKYMKAGGMGGDGGGVDFMQSVGEGDIVAQLPPKKKKKTAGGFGNFSGW</sequence>
<evidence type="ECO:0000256" key="4">
    <source>
        <dbReference type="SAM" id="MobiDB-lite"/>
    </source>
</evidence>
<evidence type="ECO:0000313" key="6">
    <source>
        <dbReference type="EMBL" id="GMI47663.1"/>
    </source>
</evidence>
<dbReference type="Pfam" id="PF00160">
    <property type="entry name" value="Pro_isomerase"/>
    <property type="match status" value="1"/>
</dbReference>
<dbReference type="InterPro" id="IPR029000">
    <property type="entry name" value="Cyclophilin-like_dom_sf"/>
</dbReference>
<dbReference type="OrthoDB" id="30774at2759"/>
<dbReference type="InterPro" id="IPR044666">
    <property type="entry name" value="Cyclophilin_A-like"/>
</dbReference>
<dbReference type="AlphaFoldDB" id="A0A9W7GNG3"/>
<evidence type="ECO:0000259" key="5">
    <source>
        <dbReference type="PROSITE" id="PS50072"/>
    </source>
</evidence>
<accession>A0A9W7GNG3</accession>
<feature type="domain" description="PPIase cyclophilin-type" evidence="5">
    <location>
        <begin position="301"/>
        <end position="446"/>
    </location>
</feature>
<dbReference type="PROSITE" id="PS00170">
    <property type="entry name" value="CSA_PPIASE_1"/>
    <property type="match status" value="1"/>
</dbReference>
<evidence type="ECO:0000256" key="1">
    <source>
        <dbReference type="ARBA" id="ARBA00013194"/>
    </source>
</evidence>
<keyword evidence="2" id="KW-0697">Rotamase</keyword>
<evidence type="ECO:0000256" key="2">
    <source>
        <dbReference type="ARBA" id="ARBA00023110"/>
    </source>
</evidence>
<comment type="caution">
    <text evidence="6">The sequence shown here is derived from an EMBL/GenBank/DDBJ whole genome shotgun (WGS) entry which is preliminary data.</text>
</comment>
<dbReference type="PRINTS" id="PR00153">
    <property type="entry name" value="CSAPPISMRASE"/>
</dbReference>
<dbReference type="SUPFAM" id="SSF57850">
    <property type="entry name" value="RING/U-box"/>
    <property type="match status" value="1"/>
</dbReference>
<gene>
    <name evidence="6" type="ORF">TrCOL_g5442</name>
</gene>
<dbReference type="EC" id="5.2.1.8" evidence="1"/>
<dbReference type="InterPro" id="IPR013083">
    <property type="entry name" value="Znf_RING/FYVE/PHD"/>
</dbReference>
<dbReference type="GO" id="GO:0003755">
    <property type="term" value="F:peptidyl-prolyl cis-trans isomerase activity"/>
    <property type="evidence" value="ECO:0007669"/>
    <property type="project" value="UniProtKB-KW"/>
</dbReference>
<dbReference type="EMBL" id="BRYA01000353">
    <property type="protein sequence ID" value="GMI47663.1"/>
    <property type="molecule type" value="Genomic_DNA"/>
</dbReference>
<dbReference type="PROSITE" id="PS50072">
    <property type="entry name" value="CSA_PPIASE_2"/>
    <property type="match status" value="1"/>
</dbReference>
<dbReference type="Gene3D" id="2.40.100.10">
    <property type="entry name" value="Cyclophilin-like"/>
    <property type="match status" value="1"/>
</dbReference>
<dbReference type="InterPro" id="IPR020892">
    <property type="entry name" value="Cyclophilin-type_PPIase_CS"/>
</dbReference>
<name>A0A9W7GNG3_9STRA</name>
<dbReference type="Gene3D" id="3.30.40.10">
    <property type="entry name" value="Zinc/RING finger domain, C3HC4 (zinc finger)"/>
    <property type="match status" value="1"/>
</dbReference>
<keyword evidence="3" id="KW-0413">Isomerase</keyword>
<evidence type="ECO:0000256" key="3">
    <source>
        <dbReference type="ARBA" id="ARBA00023235"/>
    </source>
</evidence>
<organism evidence="6 7">
    <name type="scientific">Triparma columacea</name>
    <dbReference type="NCBI Taxonomy" id="722753"/>
    <lineage>
        <taxon>Eukaryota</taxon>
        <taxon>Sar</taxon>
        <taxon>Stramenopiles</taxon>
        <taxon>Ochrophyta</taxon>
        <taxon>Bolidophyceae</taxon>
        <taxon>Parmales</taxon>
        <taxon>Triparmaceae</taxon>
        <taxon>Triparma</taxon>
    </lineage>
</organism>
<dbReference type="SUPFAM" id="SSF50891">
    <property type="entry name" value="Cyclophilin-like"/>
    <property type="match status" value="1"/>
</dbReference>
<dbReference type="PANTHER" id="PTHR45625">
    <property type="entry name" value="PEPTIDYL-PROLYL CIS-TRANS ISOMERASE-RELATED"/>
    <property type="match status" value="1"/>
</dbReference>
<feature type="compositionally biased region" description="Basic and acidic residues" evidence="4">
    <location>
        <begin position="464"/>
        <end position="491"/>
    </location>
</feature>
<reference evidence="7" key="1">
    <citation type="journal article" date="2023" name="Commun. Biol.">
        <title>Genome analysis of Parmales, the sister group of diatoms, reveals the evolutionary specialization of diatoms from phago-mixotrophs to photoautotrophs.</title>
        <authorList>
            <person name="Ban H."/>
            <person name="Sato S."/>
            <person name="Yoshikawa S."/>
            <person name="Yamada K."/>
            <person name="Nakamura Y."/>
            <person name="Ichinomiya M."/>
            <person name="Sato N."/>
            <person name="Blanc-Mathieu R."/>
            <person name="Endo H."/>
            <person name="Kuwata A."/>
            <person name="Ogata H."/>
        </authorList>
    </citation>
    <scope>NUCLEOTIDE SEQUENCE [LARGE SCALE GENOMIC DNA]</scope>
</reference>
<dbReference type="Proteomes" id="UP001165065">
    <property type="component" value="Unassembled WGS sequence"/>
</dbReference>
<feature type="region of interest" description="Disordered" evidence="4">
    <location>
        <begin position="201"/>
        <end position="221"/>
    </location>
</feature>
<dbReference type="PANTHER" id="PTHR45625:SF4">
    <property type="entry name" value="PEPTIDYLPROLYL ISOMERASE DOMAIN AND WD REPEAT-CONTAINING PROTEIN 1"/>
    <property type="match status" value="1"/>
</dbReference>
<evidence type="ECO:0000313" key="7">
    <source>
        <dbReference type="Proteomes" id="UP001165065"/>
    </source>
</evidence>
<feature type="region of interest" description="Disordered" evidence="4">
    <location>
        <begin position="464"/>
        <end position="492"/>
    </location>
</feature>
<keyword evidence="7" id="KW-1185">Reference proteome</keyword>
<proteinExistence type="predicted"/>
<dbReference type="InterPro" id="IPR002130">
    <property type="entry name" value="Cyclophilin-type_PPIase_dom"/>
</dbReference>
<dbReference type="GO" id="GO:0006457">
    <property type="term" value="P:protein folding"/>
    <property type="evidence" value="ECO:0007669"/>
    <property type="project" value="InterPro"/>
</dbReference>
<protein>
    <recommendedName>
        <fullName evidence="1">peptidylprolyl isomerase</fullName>
        <ecNumber evidence="1">5.2.1.8</ecNumber>
    </recommendedName>
</protein>